<keyword evidence="2" id="KW-1185">Reference proteome</keyword>
<dbReference type="EMBL" id="WTFF01000288">
    <property type="protein sequence ID" value="MBW5485726.1"/>
    <property type="molecule type" value="Genomic_DNA"/>
</dbReference>
<name>A0ABS6ZDC5_9ACTN</name>
<gene>
    <name evidence="1" type="ORF">GPJ59_28595</name>
</gene>
<organism evidence="1 2">
    <name type="scientific">Streptomyces bambusae</name>
    <dbReference type="NCBI Taxonomy" id="1550616"/>
    <lineage>
        <taxon>Bacteria</taxon>
        <taxon>Bacillati</taxon>
        <taxon>Actinomycetota</taxon>
        <taxon>Actinomycetes</taxon>
        <taxon>Kitasatosporales</taxon>
        <taxon>Streptomycetaceae</taxon>
        <taxon>Streptomyces</taxon>
    </lineage>
</organism>
<sequence>MDIGPDDTVVVELDCDEWPRSYSRVLAWRQLGELLLKFDELADATEGAQ</sequence>
<dbReference type="RefSeq" id="WP_219670608.1">
    <property type="nucleotide sequence ID" value="NZ_WTFF01000288.1"/>
</dbReference>
<reference evidence="1 2" key="1">
    <citation type="submission" date="2019-12" db="EMBL/GenBank/DDBJ databases">
        <title>Genome sequence of Streptomyces bambusae.</title>
        <authorList>
            <person name="Bansal K."/>
            <person name="Choksket S."/>
            <person name="Korpole S."/>
            <person name="Patil P.B."/>
        </authorList>
    </citation>
    <scope>NUCLEOTIDE SEQUENCE [LARGE SCALE GENOMIC DNA]</scope>
    <source>
        <strain evidence="1 2">SK60</strain>
    </source>
</reference>
<evidence type="ECO:0000313" key="1">
    <source>
        <dbReference type="EMBL" id="MBW5485726.1"/>
    </source>
</evidence>
<comment type="caution">
    <text evidence="1">The sequence shown here is derived from an EMBL/GenBank/DDBJ whole genome shotgun (WGS) entry which is preliminary data.</text>
</comment>
<dbReference type="Proteomes" id="UP000812013">
    <property type="component" value="Unassembled WGS sequence"/>
</dbReference>
<protein>
    <submittedName>
        <fullName evidence="1">Uncharacterized protein</fullName>
    </submittedName>
</protein>
<evidence type="ECO:0000313" key="2">
    <source>
        <dbReference type="Proteomes" id="UP000812013"/>
    </source>
</evidence>
<accession>A0ABS6ZDC5</accession>
<proteinExistence type="predicted"/>